<dbReference type="SUPFAM" id="SSF53448">
    <property type="entry name" value="Nucleotide-diphospho-sugar transferases"/>
    <property type="match status" value="1"/>
</dbReference>
<evidence type="ECO:0000256" key="3">
    <source>
        <dbReference type="ARBA" id="ARBA00022679"/>
    </source>
</evidence>
<evidence type="ECO:0000313" key="6">
    <source>
        <dbReference type="EMBL" id="AWH91414.1"/>
    </source>
</evidence>
<protein>
    <submittedName>
        <fullName evidence="6">Glycosyltransferase</fullName>
    </submittedName>
</protein>
<dbReference type="PANTHER" id="PTHR43630:SF1">
    <property type="entry name" value="POLY-BETA-1,6-N-ACETYL-D-GLUCOSAMINE SYNTHASE"/>
    <property type="match status" value="1"/>
</dbReference>
<keyword evidence="7" id="KW-1185">Reference proteome</keyword>
<dbReference type="EMBL" id="CP015449">
    <property type="protein sequence ID" value="AWH91414.1"/>
    <property type="molecule type" value="Genomic_DNA"/>
</dbReference>
<dbReference type="CDD" id="cd06423">
    <property type="entry name" value="CESA_like"/>
    <property type="match status" value="1"/>
</dbReference>
<organism evidence="6 7">
    <name type="scientific">Dietzia lutea</name>
    <dbReference type="NCBI Taxonomy" id="546160"/>
    <lineage>
        <taxon>Bacteria</taxon>
        <taxon>Bacillati</taxon>
        <taxon>Actinomycetota</taxon>
        <taxon>Actinomycetes</taxon>
        <taxon>Mycobacteriales</taxon>
        <taxon>Dietziaceae</taxon>
        <taxon>Dietzia</taxon>
    </lineage>
</organism>
<reference evidence="6 7" key="1">
    <citation type="submission" date="2016-04" db="EMBL/GenBank/DDBJ databases">
        <title>Complete genome sequence of Dietzia lutea YIM 80766T, a strain isolated from desert soil in Egypt.</title>
        <authorList>
            <person name="Zhao J."/>
            <person name="Hu B."/>
            <person name="Geng S."/>
            <person name="Nie Y."/>
            <person name="Tang Y."/>
        </authorList>
    </citation>
    <scope>NUCLEOTIDE SEQUENCE [LARGE SCALE GENOMIC DNA]</scope>
    <source>
        <strain evidence="6 7">YIM 80766</strain>
    </source>
</reference>
<evidence type="ECO:0000313" key="7">
    <source>
        <dbReference type="Proteomes" id="UP000244928"/>
    </source>
</evidence>
<dbReference type="GO" id="GO:0016757">
    <property type="term" value="F:glycosyltransferase activity"/>
    <property type="evidence" value="ECO:0007669"/>
    <property type="project" value="UniProtKB-KW"/>
</dbReference>
<keyword evidence="2" id="KW-0328">Glycosyltransferase</keyword>
<dbReference type="OrthoDB" id="9797391at2"/>
<feature type="transmembrane region" description="Helical" evidence="4">
    <location>
        <begin position="367"/>
        <end position="388"/>
    </location>
</feature>
<dbReference type="PANTHER" id="PTHR43630">
    <property type="entry name" value="POLY-BETA-1,6-N-ACETYL-D-GLUCOSAMINE SYNTHASE"/>
    <property type="match status" value="1"/>
</dbReference>
<keyword evidence="3 6" id="KW-0808">Transferase</keyword>
<name>A0A2S1R588_9ACTN</name>
<accession>A0A2S1R588</accession>
<evidence type="ECO:0000256" key="1">
    <source>
        <dbReference type="ARBA" id="ARBA00006739"/>
    </source>
</evidence>
<keyword evidence="4" id="KW-0812">Transmembrane</keyword>
<dbReference type="Gene3D" id="3.90.550.10">
    <property type="entry name" value="Spore Coat Polysaccharide Biosynthesis Protein SpsA, Chain A"/>
    <property type="match status" value="1"/>
</dbReference>
<evidence type="ECO:0000256" key="2">
    <source>
        <dbReference type="ARBA" id="ARBA00022676"/>
    </source>
</evidence>
<gene>
    <name evidence="6" type="ORF">A6035_03625</name>
</gene>
<keyword evidence="4" id="KW-0472">Membrane</keyword>
<dbReference type="RefSeq" id="WP_108846674.1">
    <property type="nucleotide sequence ID" value="NZ_CP015449.1"/>
</dbReference>
<dbReference type="KEGG" id="dlu:A6035_03625"/>
<dbReference type="InterPro" id="IPR001173">
    <property type="entry name" value="Glyco_trans_2-like"/>
</dbReference>
<sequence>MIETLRVVIATLLDVIAWPILLYFLLINSSYLVLVIAAAVDFRGTRRRRRHSGRVERLGSHTAPGVSVVVPAYNEEAGVVEAARSLLGLRYHRHEVIVVNDGSSDDTLRVLIEAFDLVRADREVPYEIPTRQTPRGIYVPRDGYTRLTVIDKANSGRSDSVNVGINTSVEDLIICVDGDSLLDPDALLIVTEPFADDPLRTAATGGVVRVANGCTIRSGQVIDVRMSRNVLAQIQALEYLRSFFLGRSGWSKLRALILISGAFGCFRRDLLVEVGGLDPDSIGEDFELVMRIHRLLRERGQEYSVTFVPEPVCWTEVPETLPVLRKQRARWHRGLWETLVKHRVMFGNPRYGRAGVLAVPYYWAFELFAPLIEAVGLVLMVLGFALGLVNPTTFWLFLAVAYGYAIVVALAAAAVDEVYFSRYYRFGSLLSLISSAVLENIGYRQLHVVWRLRGWWQALRGTEQHWGVMTRRGFTTEKVS</sequence>
<dbReference type="AlphaFoldDB" id="A0A2S1R588"/>
<feature type="domain" description="Glycosyltransferase 2-like" evidence="5">
    <location>
        <begin position="172"/>
        <end position="406"/>
    </location>
</feature>
<comment type="similarity">
    <text evidence="1">Belongs to the glycosyltransferase 2 family.</text>
</comment>
<dbReference type="Proteomes" id="UP000244928">
    <property type="component" value="Chromosome"/>
</dbReference>
<keyword evidence="4" id="KW-1133">Transmembrane helix</keyword>
<evidence type="ECO:0000256" key="4">
    <source>
        <dbReference type="SAM" id="Phobius"/>
    </source>
</evidence>
<evidence type="ECO:0000259" key="5">
    <source>
        <dbReference type="Pfam" id="PF13632"/>
    </source>
</evidence>
<dbReference type="InterPro" id="IPR029044">
    <property type="entry name" value="Nucleotide-diphossugar_trans"/>
</dbReference>
<dbReference type="Pfam" id="PF13632">
    <property type="entry name" value="Glyco_trans_2_3"/>
    <property type="match status" value="1"/>
</dbReference>
<feature type="transmembrane region" description="Helical" evidence="4">
    <location>
        <begin position="394"/>
        <end position="415"/>
    </location>
</feature>
<feature type="transmembrane region" description="Helical" evidence="4">
    <location>
        <begin position="20"/>
        <end position="40"/>
    </location>
</feature>
<proteinExistence type="inferred from homology"/>